<evidence type="ECO:0000256" key="5">
    <source>
        <dbReference type="ARBA" id="ARBA00023136"/>
    </source>
</evidence>
<dbReference type="GO" id="GO:0030026">
    <property type="term" value="P:intracellular manganese ion homeostasis"/>
    <property type="evidence" value="ECO:0007669"/>
    <property type="project" value="TreeGrafter"/>
</dbReference>
<keyword evidence="5 6" id="KW-0472">Membrane</keyword>
<feature type="transmembrane region" description="Helical" evidence="8">
    <location>
        <begin position="103"/>
        <end position="124"/>
    </location>
</feature>
<feature type="signal peptide" evidence="9">
    <location>
        <begin position="1"/>
        <end position="18"/>
    </location>
</feature>
<reference evidence="11" key="1">
    <citation type="submission" date="2020-11" db="EMBL/GenBank/DDBJ databases">
        <authorList>
            <consortium name="DOE Joint Genome Institute"/>
            <person name="Ahrendt S."/>
            <person name="Riley R."/>
            <person name="Andreopoulos W."/>
            <person name="Labutti K."/>
            <person name="Pangilinan J."/>
            <person name="Ruiz-Duenas F.J."/>
            <person name="Barrasa J.M."/>
            <person name="Sanchez-Garcia M."/>
            <person name="Camarero S."/>
            <person name="Miyauchi S."/>
            <person name="Serrano A."/>
            <person name="Linde D."/>
            <person name="Babiker R."/>
            <person name="Drula E."/>
            <person name="Ayuso-Fernandez I."/>
            <person name="Pacheco R."/>
            <person name="Padilla G."/>
            <person name="Ferreira P."/>
            <person name="Barriuso J."/>
            <person name="Kellner H."/>
            <person name="Castanera R."/>
            <person name="Alfaro M."/>
            <person name="Ramirez L."/>
            <person name="Pisabarro A.G."/>
            <person name="Kuo A."/>
            <person name="Tritt A."/>
            <person name="Lipzen A."/>
            <person name="He G."/>
            <person name="Yan M."/>
            <person name="Ng V."/>
            <person name="Cullen D."/>
            <person name="Martin F."/>
            <person name="Rosso M.-N."/>
            <person name="Henrissat B."/>
            <person name="Hibbett D."/>
            <person name="Martinez A.T."/>
            <person name="Grigoriev I.V."/>
        </authorList>
    </citation>
    <scope>NUCLEOTIDE SEQUENCE</scope>
    <source>
        <strain evidence="11">CBS 506.95</strain>
    </source>
</reference>
<dbReference type="PROSITE" id="PS51846">
    <property type="entry name" value="CNNM"/>
    <property type="match status" value="1"/>
</dbReference>
<dbReference type="GO" id="GO:0016020">
    <property type="term" value="C:membrane"/>
    <property type="evidence" value="ECO:0007669"/>
    <property type="project" value="UniProtKB-SubCell"/>
</dbReference>
<evidence type="ECO:0000256" key="8">
    <source>
        <dbReference type="SAM" id="Phobius"/>
    </source>
</evidence>
<dbReference type="SUPFAM" id="SSF54631">
    <property type="entry name" value="CBS-domain pair"/>
    <property type="match status" value="1"/>
</dbReference>
<keyword evidence="12" id="KW-1185">Reference proteome</keyword>
<feature type="compositionally biased region" description="Polar residues" evidence="7">
    <location>
        <begin position="429"/>
        <end position="451"/>
    </location>
</feature>
<evidence type="ECO:0000256" key="2">
    <source>
        <dbReference type="ARBA" id="ARBA00022692"/>
    </source>
</evidence>
<feature type="chain" id="PRO_5040452219" description="CNNM transmembrane domain-containing protein" evidence="9">
    <location>
        <begin position="19"/>
        <end position="451"/>
    </location>
</feature>
<evidence type="ECO:0000256" key="4">
    <source>
        <dbReference type="ARBA" id="ARBA00022989"/>
    </source>
</evidence>
<dbReference type="GO" id="GO:0005737">
    <property type="term" value="C:cytoplasm"/>
    <property type="evidence" value="ECO:0007669"/>
    <property type="project" value="TreeGrafter"/>
</dbReference>
<evidence type="ECO:0000256" key="7">
    <source>
        <dbReference type="SAM" id="MobiDB-lite"/>
    </source>
</evidence>
<feature type="transmembrane region" description="Helical" evidence="8">
    <location>
        <begin position="161"/>
        <end position="181"/>
    </location>
</feature>
<dbReference type="FunFam" id="3.10.580.10:FF:000006">
    <property type="entry name" value="DUF21 and CBS domain protein"/>
    <property type="match status" value="1"/>
</dbReference>
<protein>
    <recommendedName>
        <fullName evidence="10">CNNM transmembrane domain-containing protein</fullName>
    </recommendedName>
</protein>
<name>A0A9P6EE97_9AGAR</name>
<dbReference type="InterPro" id="IPR045095">
    <property type="entry name" value="ACDP"/>
</dbReference>
<evidence type="ECO:0000256" key="1">
    <source>
        <dbReference type="ARBA" id="ARBA00004141"/>
    </source>
</evidence>
<evidence type="ECO:0000256" key="9">
    <source>
        <dbReference type="SAM" id="SignalP"/>
    </source>
</evidence>
<dbReference type="Gene3D" id="3.10.580.10">
    <property type="entry name" value="CBS-domain"/>
    <property type="match status" value="1"/>
</dbReference>
<organism evidence="11 12">
    <name type="scientific">Crepidotus variabilis</name>
    <dbReference type="NCBI Taxonomy" id="179855"/>
    <lineage>
        <taxon>Eukaryota</taxon>
        <taxon>Fungi</taxon>
        <taxon>Dikarya</taxon>
        <taxon>Basidiomycota</taxon>
        <taxon>Agaricomycotina</taxon>
        <taxon>Agaricomycetes</taxon>
        <taxon>Agaricomycetidae</taxon>
        <taxon>Agaricales</taxon>
        <taxon>Agaricineae</taxon>
        <taxon>Crepidotaceae</taxon>
        <taxon>Crepidotus</taxon>
    </lineage>
</organism>
<comment type="subcellular location">
    <subcellularLocation>
        <location evidence="1">Membrane</location>
        <topology evidence="1">Multi-pass membrane protein</topology>
    </subcellularLocation>
</comment>
<gene>
    <name evidence="11" type="ORF">CPB83DRAFT_855361</name>
</gene>
<evidence type="ECO:0000256" key="3">
    <source>
        <dbReference type="ARBA" id="ARBA00022737"/>
    </source>
</evidence>
<keyword evidence="3" id="KW-0677">Repeat</keyword>
<keyword evidence="9" id="KW-0732">Signal</keyword>
<dbReference type="OrthoDB" id="5353557at2759"/>
<evidence type="ECO:0000259" key="10">
    <source>
        <dbReference type="PROSITE" id="PS51846"/>
    </source>
</evidence>
<dbReference type="InterPro" id="IPR046342">
    <property type="entry name" value="CBS_dom_sf"/>
</dbReference>
<feature type="transmembrane region" description="Helical" evidence="8">
    <location>
        <begin position="47"/>
        <end position="70"/>
    </location>
</feature>
<dbReference type="GO" id="GO:0010960">
    <property type="term" value="P:magnesium ion homeostasis"/>
    <property type="evidence" value="ECO:0007669"/>
    <property type="project" value="InterPro"/>
</dbReference>
<sequence>MPRTTLPTLLFLLRAALATPFSKILNTNDPVEGPPAEPGSTEFWSKMLISTGLVLAGGVFAGLTLGLMGLDELHLRVLATSSDDEKEKHNAQKVLKLMGKGRHWVLVVLLLGNVIINESLPIFLDSALGGGIAAIAISTTAIVIFGEIIPQALSVRYGLSIGALCSPVVLGMMYLFAPIAWPIAKLLDYVLGANEEHTYKKAELKSFLQFHRTGEEPLRDDEIAILNGVLELNTKNVEEIMTPMKDAVTLSSDIILDHAAVDKLLLSGYSRFPIHEPGNPLAFHGLLLIKKLINYDPNQALPVSSFALSVLPEADPTINCFQALDYFQTGRAHLLLISNTPGQAGGAIGVITLEDIIEEIISEEIVDETDRYEDNTKKRKVKRHTTADIMRGIVERTRRQTKDTVTERTPLLGHIEEEEPPEPGMVSPRPQSVQASSYGTNGAISESPRNT</sequence>
<comment type="caution">
    <text evidence="11">The sequence shown here is derived from an EMBL/GenBank/DDBJ whole genome shotgun (WGS) entry which is preliminary data.</text>
</comment>
<dbReference type="PANTHER" id="PTHR12064">
    <property type="entry name" value="METAL TRANSPORTER CNNM"/>
    <property type="match status" value="1"/>
</dbReference>
<dbReference type="InterPro" id="IPR002550">
    <property type="entry name" value="CNNM"/>
</dbReference>
<feature type="transmembrane region" description="Helical" evidence="8">
    <location>
        <begin position="130"/>
        <end position="149"/>
    </location>
</feature>
<dbReference type="EMBL" id="MU157857">
    <property type="protein sequence ID" value="KAF9527888.1"/>
    <property type="molecule type" value="Genomic_DNA"/>
</dbReference>
<dbReference type="Pfam" id="PF01595">
    <property type="entry name" value="CNNM"/>
    <property type="match status" value="1"/>
</dbReference>
<dbReference type="AlphaFoldDB" id="A0A9P6EE97"/>
<feature type="domain" description="CNNM transmembrane" evidence="10">
    <location>
        <begin position="39"/>
        <end position="222"/>
    </location>
</feature>
<evidence type="ECO:0000313" key="12">
    <source>
        <dbReference type="Proteomes" id="UP000807306"/>
    </source>
</evidence>
<accession>A0A9P6EE97</accession>
<dbReference type="PANTHER" id="PTHR12064:SF97">
    <property type="entry name" value="METAL TRANSPORTER CNNM-5"/>
    <property type="match status" value="1"/>
</dbReference>
<evidence type="ECO:0000313" key="11">
    <source>
        <dbReference type="EMBL" id="KAF9527888.1"/>
    </source>
</evidence>
<dbReference type="Proteomes" id="UP000807306">
    <property type="component" value="Unassembled WGS sequence"/>
</dbReference>
<evidence type="ECO:0000256" key="6">
    <source>
        <dbReference type="PROSITE-ProRule" id="PRU01193"/>
    </source>
</evidence>
<keyword evidence="4 6" id="KW-1133">Transmembrane helix</keyword>
<proteinExistence type="predicted"/>
<keyword evidence="2 6" id="KW-0812">Transmembrane</keyword>
<feature type="region of interest" description="Disordered" evidence="7">
    <location>
        <begin position="398"/>
        <end position="451"/>
    </location>
</feature>